<keyword evidence="3" id="KW-1185">Reference proteome</keyword>
<protein>
    <submittedName>
        <fullName evidence="2">Uncharacterized protein</fullName>
    </submittedName>
</protein>
<gene>
    <name evidence="2" type="ORF">MKW98_006737</name>
</gene>
<sequence length="251" mass="30156">MGCSLNKQARRKKPCRQTFVRALTEKITLLEEDMSEIRRKRGKESEVHEQQVRAFEAKQTGWIYERNRLREEIKQLKKESKEKDRRIQRLIQNNSTNYDQHNTTIDEERYKGKEWQHMGASYNYLMMEHMREEQLRREEAIEKWKRLYLAIKTELDDLIERTCRGGRGYWRVEDETTEELHREVKAKEETIAVLKARLAVSEEEGRKMKTEVDILRQSSRIMSHAKRTKNVTRPISCTYENNNIKSHPTNA</sequence>
<feature type="coiled-coil region" evidence="1">
    <location>
        <begin position="141"/>
        <end position="204"/>
    </location>
</feature>
<accession>A0AAD4T2M1</accession>
<dbReference type="PANTHER" id="PTHR37226:SF4">
    <property type="entry name" value="GOLGIN FAMILY A PROTEIN"/>
    <property type="match status" value="1"/>
</dbReference>
<dbReference type="EMBL" id="JAJJMB010006856">
    <property type="protein sequence ID" value="KAI3933378.1"/>
    <property type="molecule type" value="Genomic_DNA"/>
</dbReference>
<evidence type="ECO:0000256" key="1">
    <source>
        <dbReference type="SAM" id="Coils"/>
    </source>
</evidence>
<dbReference type="Proteomes" id="UP001202328">
    <property type="component" value="Unassembled WGS sequence"/>
</dbReference>
<evidence type="ECO:0000313" key="3">
    <source>
        <dbReference type="Proteomes" id="UP001202328"/>
    </source>
</evidence>
<dbReference type="PANTHER" id="PTHR37226">
    <property type="entry name" value="GOLGIN FAMILY A PROTEIN"/>
    <property type="match status" value="1"/>
</dbReference>
<feature type="coiled-coil region" evidence="1">
    <location>
        <begin position="66"/>
        <end position="93"/>
    </location>
</feature>
<proteinExistence type="predicted"/>
<reference evidence="2" key="1">
    <citation type="submission" date="2022-04" db="EMBL/GenBank/DDBJ databases">
        <title>A functionally conserved STORR gene fusion in Papaver species that diverged 16.8 million years ago.</title>
        <authorList>
            <person name="Catania T."/>
        </authorList>
    </citation>
    <scope>NUCLEOTIDE SEQUENCE</scope>
    <source>
        <strain evidence="2">S-188037</strain>
    </source>
</reference>
<keyword evidence="1" id="KW-0175">Coiled coil</keyword>
<organism evidence="2 3">
    <name type="scientific">Papaver atlanticum</name>
    <dbReference type="NCBI Taxonomy" id="357466"/>
    <lineage>
        <taxon>Eukaryota</taxon>
        <taxon>Viridiplantae</taxon>
        <taxon>Streptophyta</taxon>
        <taxon>Embryophyta</taxon>
        <taxon>Tracheophyta</taxon>
        <taxon>Spermatophyta</taxon>
        <taxon>Magnoliopsida</taxon>
        <taxon>Ranunculales</taxon>
        <taxon>Papaveraceae</taxon>
        <taxon>Papaveroideae</taxon>
        <taxon>Papaver</taxon>
    </lineage>
</organism>
<name>A0AAD4T2M1_9MAGN</name>
<comment type="caution">
    <text evidence="2">The sequence shown here is derived from an EMBL/GenBank/DDBJ whole genome shotgun (WGS) entry which is preliminary data.</text>
</comment>
<dbReference type="AlphaFoldDB" id="A0AAD4T2M1"/>
<evidence type="ECO:0000313" key="2">
    <source>
        <dbReference type="EMBL" id="KAI3933378.1"/>
    </source>
</evidence>